<accession>A0A2R8AFK2</accession>
<reference evidence="3 4" key="1">
    <citation type="submission" date="2018-03" db="EMBL/GenBank/DDBJ databases">
        <authorList>
            <person name="Keele B.F."/>
        </authorList>
    </citation>
    <scope>NUCLEOTIDE SEQUENCE [LARGE SCALE GENOMIC DNA]</scope>
    <source>
        <strain evidence="3 4">CeCT 8812</strain>
    </source>
</reference>
<dbReference type="SUPFAM" id="SSF52317">
    <property type="entry name" value="Class I glutamine amidotransferase-like"/>
    <property type="match status" value="1"/>
</dbReference>
<proteinExistence type="predicted"/>
<dbReference type="NCBIfam" id="TIGR02226">
    <property type="entry name" value="two_anch"/>
    <property type="match status" value="1"/>
</dbReference>
<protein>
    <recommendedName>
        <fullName evidence="5">DUF4159 domain-containing protein</fullName>
    </recommendedName>
</protein>
<dbReference type="Gene3D" id="3.40.50.880">
    <property type="match status" value="1"/>
</dbReference>
<gene>
    <name evidence="3" type="ORF">POI8812_03373</name>
</gene>
<dbReference type="Gene3D" id="3.40.50.12140">
    <property type="entry name" value="Domain of unknown function DUF4159"/>
    <property type="match status" value="1"/>
</dbReference>
<dbReference type="PANTHER" id="PTHR37464:SF1">
    <property type="entry name" value="BLL2463 PROTEIN"/>
    <property type="match status" value="1"/>
</dbReference>
<dbReference type="InterPro" id="IPR024163">
    <property type="entry name" value="Aerotolerance_reg_N"/>
</dbReference>
<dbReference type="PANTHER" id="PTHR37464">
    <property type="entry name" value="BLL2463 PROTEIN"/>
    <property type="match status" value="1"/>
</dbReference>
<dbReference type="Proteomes" id="UP000244932">
    <property type="component" value="Unassembled WGS sequence"/>
</dbReference>
<evidence type="ECO:0000259" key="2">
    <source>
        <dbReference type="Pfam" id="PF13709"/>
    </source>
</evidence>
<dbReference type="Pfam" id="PF07584">
    <property type="entry name" value="BatA"/>
    <property type="match status" value="1"/>
</dbReference>
<evidence type="ECO:0008006" key="5">
    <source>
        <dbReference type="Google" id="ProtNLM"/>
    </source>
</evidence>
<dbReference type="CDD" id="cd03143">
    <property type="entry name" value="A4_beta-galactosidase_middle_domain"/>
    <property type="match status" value="1"/>
</dbReference>
<evidence type="ECO:0000259" key="1">
    <source>
        <dbReference type="Pfam" id="PF07584"/>
    </source>
</evidence>
<dbReference type="Pfam" id="PF13709">
    <property type="entry name" value="DUF4159"/>
    <property type="match status" value="1"/>
</dbReference>
<dbReference type="InterPro" id="IPR029062">
    <property type="entry name" value="Class_I_gatase-like"/>
</dbReference>
<keyword evidence="4" id="KW-1185">Reference proteome</keyword>
<feature type="domain" description="Aerotolerance regulator N-terminal" evidence="1">
    <location>
        <begin position="8"/>
        <end position="81"/>
    </location>
</feature>
<dbReference type="RefSeq" id="WP_108783700.1">
    <property type="nucleotide sequence ID" value="NZ_OMKW01000004.1"/>
</dbReference>
<feature type="domain" description="DUF4159" evidence="2">
    <location>
        <begin position="684"/>
        <end position="900"/>
    </location>
</feature>
<sequence length="920" mass="97863">MIALGSLAFLAPVLLLALVALPVLWRLLRATPPAPVRRRFPGIALLLGLKDSEREPARTPWWLMLLRVGALALAILGLSQPVLNPDQVTADRDRPLVIALDGGWGSAPHWSRMTAEVRTALEGASRAGQPVHLVNLAEERPDLGPRPANDWLGYVDAMEPSGWLPDREAAAQHITALPDGVSTLWLSSGLGGLGGLDGAFSALGPLTVVLPETTALAIRPPRSVDGALVADVVSARAAEPDLSAVRVNAIGRDASGIERILDTTEVTFEPGAFVAEARFALPLELRNRVTRIALAAPFASAGGTSLTDDGIKRRRIALVAGQRSEEGRRLADPLHYLRTALTPVADLVEPQLAEVLEARPDIVMLVDVGQVPASVEADLLEFIDDGGILVRFAGPRLAASGAGQTMRDPLLPVRLRAGGRSLGGTMSWGDPRRLRPFGANTLFDGLLPPDEVEVSAQVMAQPDPDLAEHTVAALEDGTPLVTARSVGNGQIILFHVTANASWSSLPLSGLFLDMLERISRSVARTQDEAPQLAGATWAAQALLDGRGNLRDVGDRPGIAGEVLEQEVPSAAAPAGLYTAGERSFAHNILRADTVLAPMQPPSADLVRSFTAPSQRDLTSHFLTGAIVLLLIDILATLALGGRLKPGGRAAIGALFVAVASGFPGTGVQAQDDVRATYATSETVLAYVETGDAEVDRISRAGLTGLSLALTRRTAIEPDPPVAVNLERHELAFYPLIYWPITDRQQPLSETAAARVDAYLRGGGMMLIDTRDANLTTGRDGPNSGLLQRLAGNLDLPPLEPIPEDHVLTRAFYLLDQFPGRYIGPPVWAEASLAPETVDGMPFRTLNDGVSPVIIGANDWAAAWAVDETGNFIRPVGRGLTGERQREIALRFGVNLVMYVMTGNYKSDQVHVPALLERLGQ</sequence>
<evidence type="ECO:0000313" key="4">
    <source>
        <dbReference type="Proteomes" id="UP000244932"/>
    </source>
</evidence>
<dbReference type="InterPro" id="IPR025297">
    <property type="entry name" value="DUF4159"/>
</dbReference>
<evidence type="ECO:0000313" key="3">
    <source>
        <dbReference type="EMBL" id="SPF31023.1"/>
    </source>
</evidence>
<dbReference type="EMBL" id="OMKW01000004">
    <property type="protein sequence ID" value="SPF31023.1"/>
    <property type="molecule type" value="Genomic_DNA"/>
</dbReference>
<dbReference type="AlphaFoldDB" id="A0A2R8AFK2"/>
<dbReference type="OrthoDB" id="9773014at2"/>
<organism evidence="3 4">
    <name type="scientific">Pontivivens insulae</name>
    <dbReference type="NCBI Taxonomy" id="1639689"/>
    <lineage>
        <taxon>Bacteria</taxon>
        <taxon>Pseudomonadati</taxon>
        <taxon>Pseudomonadota</taxon>
        <taxon>Alphaproteobacteria</taxon>
        <taxon>Rhodobacterales</taxon>
        <taxon>Paracoccaceae</taxon>
        <taxon>Pontivivens</taxon>
    </lineage>
</organism>
<dbReference type="InterPro" id="IPR011933">
    <property type="entry name" value="Double_TM_dom"/>
</dbReference>
<name>A0A2R8AFK2_9RHOB</name>